<organism evidence="2 3">
    <name type="scientific">Salinicoccus jeotgali</name>
    <dbReference type="NCBI Taxonomy" id="381634"/>
    <lineage>
        <taxon>Bacteria</taxon>
        <taxon>Bacillati</taxon>
        <taxon>Bacillota</taxon>
        <taxon>Bacilli</taxon>
        <taxon>Bacillales</taxon>
        <taxon>Staphylococcaceae</taxon>
        <taxon>Salinicoccus</taxon>
    </lineage>
</organism>
<feature type="transmembrane region" description="Helical" evidence="1">
    <location>
        <begin position="74"/>
        <end position="95"/>
    </location>
</feature>
<evidence type="ECO:0000313" key="2">
    <source>
        <dbReference type="EMBL" id="GAA3720388.1"/>
    </source>
</evidence>
<keyword evidence="1" id="KW-1133">Transmembrane helix</keyword>
<gene>
    <name evidence="2" type="ORF">GCM10022378_07970</name>
</gene>
<keyword evidence="3" id="KW-1185">Reference proteome</keyword>
<reference evidence="3" key="1">
    <citation type="journal article" date="2019" name="Int. J. Syst. Evol. Microbiol.">
        <title>The Global Catalogue of Microorganisms (GCM) 10K type strain sequencing project: providing services to taxonomists for standard genome sequencing and annotation.</title>
        <authorList>
            <consortium name="The Broad Institute Genomics Platform"/>
            <consortium name="The Broad Institute Genome Sequencing Center for Infectious Disease"/>
            <person name="Wu L."/>
            <person name="Ma J."/>
        </authorList>
    </citation>
    <scope>NUCLEOTIDE SEQUENCE [LARGE SCALE GENOMIC DNA]</scope>
    <source>
        <strain evidence="3">JCM 16981</strain>
    </source>
</reference>
<dbReference type="Proteomes" id="UP001500920">
    <property type="component" value="Unassembled WGS sequence"/>
</dbReference>
<proteinExistence type="predicted"/>
<protein>
    <recommendedName>
        <fullName evidence="4">Mobilization protein</fullName>
    </recommendedName>
</protein>
<evidence type="ECO:0000313" key="3">
    <source>
        <dbReference type="Proteomes" id="UP001500920"/>
    </source>
</evidence>
<evidence type="ECO:0000256" key="1">
    <source>
        <dbReference type="SAM" id="Phobius"/>
    </source>
</evidence>
<accession>A0ABP7EN79</accession>
<feature type="transmembrane region" description="Helical" evidence="1">
    <location>
        <begin position="115"/>
        <end position="137"/>
    </location>
</feature>
<keyword evidence="1" id="KW-0812">Transmembrane</keyword>
<keyword evidence="1" id="KW-0472">Membrane</keyword>
<name>A0ABP7EN79_9STAP</name>
<evidence type="ECO:0008006" key="4">
    <source>
        <dbReference type="Google" id="ProtNLM"/>
    </source>
</evidence>
<sequence>MIEIEHSQDERNQKIDRLLEKLEKGTTDWNYKVNQATESVSEDLRNTQRRNFAELKESFENQNKLSKQFHKVQGYSFFALSIIAMVLLIALIARTLAVGVWEGLFLSQLWNLGEWYWSALTVVILVGMVGGLLLLILKGLEGLR</sequence>
<dbReference type="EMBL" id="BAABCK010000016">
    <property type="protein sequence ID" value="GAA3720388.1"/>
    <property type="molecule type" value="Genomic_DNA"/>
</dbReference>
<comment type="caution">
    <text evidence="2">The sequence shown here is derived from an EMBL/GenBank/DDBJ whole genome shotgun (WGS) entry which is preliminary data.</text>
</comment>